<organism evidence="2 3">
    <name type="scientific">Mycobacterium asiaticum</name>
    <dbReference type="NCBI Taxonomy" id="1790"/>
    <lineage>
        <taxon>Bacteria</taxon>
        <taxon>Bacillati</taxon>
        <taxon>Actinomycetota</taxon>
        <taxon>Actinomycetes</taxon>
        <taxon>Mycobacteriales</taxon>
        <taxon>Mycobacteriaceae</taxon>
        <taxon>Mycobacterium</taxon>
    </lineage>
</organism>
<feature type="compositionally biased region" description="Basic and acidic residues" evidence="1">
    <location>
        <begin position="108"/>
        <end position="121"/>
    </location>
</feature>
<evidence type="ECO:0000313" key="2">
    <source>
        <dbReference type="EMBL" id="OBK13378.1"/>
    </source>
</evidence>
<dbReference type="EMBL" id="LZLQ01000118">
    <property type="protein sequence ID" value="OBK13378.1"/>
    <property type="molecule type" value="Genomic_DNA"/>
</dbReference>
<dbReference type="Proteomes" id="UP000093629">
    <property type="component" value="Unassembled WGS sequence"/>
</dbReference>
<reference evidence="2 3" key="1">
    <citation type="submission" date="2016-06" db="EMBL/GenBank/DDBJ databases">
        <authorList>
            <person name="Kjaerup R.B."/>
            <person name="Dalgaard T.S."/>
            <person name="Juul-Madsen H.R."/>
        </authorList>
    </citation>
    <scope>NUCLEOTIDE SEQUENCE [LARGE SCALE GENOMIC DNA]</scope>
    <source>
        <strain evidence="2 3">1245139.5</strain>
    </source>
</reference>
<feature type="region of interest" description="Disordered" evidence="1">
    <location>
        <begin position="94"/>
        <end position="121"/>
    </location>
</feature>
<comment type="caution">
    <text evidence="2">The sequence shown here is derived from an EMBL/GenBank/DDBJ whole genome shotgun (WGS) entry which is preliminary data.</text>
</comment>
<dbReference type="AlphaFoldDB" id="A0A1A3MTY3"/>
<accession>A0A1A3MTY3</accession>
<proteinExistence type="predicted"/>
<sequence>MAVYFRPLPAKLWVSCVSADAPEDQEDYRGDIRLVGGRWPTDGHPWKLSADDAVLFVGSGELELYVEPDSAGGSELPIVVATAEDGRPYLQAAGAEPDALHKLPSCSPEERAERDQRDEDD</sequence>
<evidence type="ECO:0000256" key="1">
    <source>
        <dbReference type="SAM" id="MobiDB-lite"/>
    </source>
</evidence>
<gene>
    <name evidence="2" type="ORF">A5636_09835</name>
</gene>
<keyword evidence="3" id="KW-1185">Reference proteome</keyword>
<protein>
    <submittedName>
        <fullName evidence="2">Uncharacterized protein</fullName>
    </submittedName>
</protein>
<name>A0A1A3MTY3_MYCAS</name>
<evidence type="ECO:0000313" key="3">
    <source>
        <dbReference type="Proteomes" id="UP000093629"/>
    </source>
</evidence>